<feature type="transmembrane region" description="Helical" evidence="1">
    <location>
        <begin position="33"/>
        <end position="54"/>
    </location>
</feature>
<keyword evidence="1" id="KW-0472">Membrane</keyword>
<gene>
    <name evidence="2" type="ORF">Dpep_1192</name>
</gene>
<keyword evidence="1" id="KW-1133">Transmembrane helix</keyword>
<evidence type="ECO:0000313" key="2">
    <source>
        <dbReference type="EMBL" id="EFC91218.1"/>
    </source>
</evidence>
<name>D2Z6X1_9BACT</name>
<dbReference type="RefSeq" id="WP_005660481.1">
    <property type="nucleotide sequence ID" value="NZ_ABTR02000001.1"/>
</dbReference>
<organism evidence="2 3">
    <name type="scientific">Dethiosulfovibrio peptidovorans DSM 11002</name>
    <dbReference type="NCBI Taxonomy" id="469381"/>
    <lineage>
        <taxon>Bacteria</taxon>
        <taxon>Thermotogati</taxon>
        <taxon>Synergistota</taxon>
        <taxon>Synergistia</taxon>
        <taxon>Synergistales</taxon>
        <taxon>Dethiosulfovibrionaceae</taxon>
        <taxon>Dethiosulfovibrio</taxon>
    </lineage>
</organism>
<feature type="transmembrane region" description="Helical" evidence="1">
    <location>
        <begin position="7"/>
        <end position="27"/>
    </location>
</feature>
<accession>D2Z6X1</accession>
<keyword evidence="1" id="KW-0812">Transmembrane</keyword>
<dbReference type="Proteomes" id="UP000006427">
    <property type="component" value="Unassembled WGS sequence"/>
</dbReference>
<evidence type="ECO:0000313" key="3">
    <source>
        <dbReference type="Proteomes" id="UP000006427"/>
    </source>
</evidence>
<keyword evidence="3" id="KW-1185">Reference proteome</keyword>
<dbReference type="PaxDb" id="469381-Dpep_1192"/>
<protein>
    <submittedName>
        <fullName evidence="2">Uncharacterized protein</fullName>
    </submittedName>
</protein>
<dbReference type="OrthoDB" id="1808939at2"/>
<dbReference type="EMBL" id="ABTR02000001">
    <property type="protein sequence ID" value="EFC91218.1"/>
    <property type="molecule type" value="Genomic_DNA"/>
</dbReference>
<reference evidence="2 3" key="1">
    <citation type="journal article" date="2010" name="Stand. Genomic Sci.">
        <title>Permanent draft genome sequence of Dethiosulfovibrio peptidovorans type strain (SEBR 4207).</title>
        <authorList>
            <person name="Labutti K."/>
            <person name="Mayilraj S."/>
            <person name="Clum A."/>
            <person name="Lucas S."/>
            <person name="Glavina Del Rio T."/>
            <person name="Nolan M."/>
            <person name="Tice H."/>
            <person name="Cheng J.F."/>
            <person name="Pitluck S."/>
            <person name="Liolios K."/>
            <person name="Ivanova N."/>
            <person name="Mavromatis K."/>
            <person name="Mikhailova N."/>
            <person name="Pati A."/>
            <person name="Goodwin L."/>
            <person name="Chen A."/>
            <person name="Palaniappan K."/>
            <person name="Land M."/>
            <person name="Hauser L."/>
            <person name="Chang Y.J."/>
            <person name="Jeffries C.D."/>
            <person name="Rohde M."/>
            <person name="Spring S."/>
            <person name="Goker M."/>
            <person name="Woyke T."/>
            <person name="Bristow J."/>
            <person name="Eisen J.A."/>
            <person name="Markowitz V."/>
            <person name="Hugenholtz P."/>
            <person name="Kyrpides N.C."/>
            <person name="Klenk H.P."/>
            <person name="Lapidus A."/>
        </authorList>
    </citation>
    <scope>NUCLEOTIDE SEQUENCE [LARGE SCALE GENOMIC DNA]</scope>
    <source>
        <strain evidence="2 3">DSM 11002</strain>
    </source>
</reference>
<evidence type="ECO:0000256" key="1">
    <source>
        <dbReference type="SAM" id="Phobius"/>
    </source>
</evidence>
<dbReference type="STRING" id="469381.Dpep_1192"/>
<comment type="caution">
    <text evidence="2">The sequence shown here is derived from an EMBL/GenBank/DDBJ whole genome shotgun (WGS) entry which is preliminary data.</text>
</comment>
<sequence length="64" mass="7179">MRKKERLWLMWMAVVTVLDVALPFGVLRESGSLRGAFSVWLVLTLAVVLSGAIYTGSWGTERRP</sequence>
<proteinExistence type="predicted"/>
<dbReference type="AlphaFoldDB" id="D2Z6X1"/>